<name>A0A5C7AKW6_9FLAO</name>
<sequence>MIILEIPNLKLHDLLDEQKFNQIKLKFIKLHNGNNLDGTIWKELENIEVFDFEFTNYPDSYKYTGVDSQLLIYNKEKLKSLNFYKDYLFKAINDAKLKAIGEVEIRRKNEQRYTLEEKISFYDELEEELIDFQKAIFKTEHLVEKLKNHLNEASLEIRDHIVDKVAEINDKYSAKLSFNISRENLARLFSTLHNENKISAITMQELARFMNKHFLVKNKPLTSSFRNRLTHYQKRSNWNVTSKQEINELLEHLKH</sequence>
<protein>
    <submittedName>
        <fullName evidence="1">Uncharacterized protein</fullName>
    </submittedName>
</protein>
<dbReference type="EMBL" id="VORX01000003">
    <property type="protein sequence ID" value="TXE08554.1"/>
    <property type="molecule type" value="Genomic_DNA"/>
</dbReference>
<comment type="caution">
    <text evidence="1">The sequence shown here is derived from an EMBL/GenBank/DDBJ whole genome shotgun (WGS) entry which is preliminary data.</text>
</comment>
<gene>
    <name evidence="1" type="ORF">ES711_08615</name>
</gene>
<evidence type="ECO:0000313" key="1">
    <source>
        <dbReference type="EMBL" id="TXE08554.1"/>
    </source>
</evidence>
<dbReference type="RefSeq" id="WP_146892618.1">
    <property type="nucleotide sequence ID" value="NZ_VORX01000003.1"/>
</dbReference>
<dbReference type="Proteomes" id="UP000321734">
    <property type="component" value="Unassembled WGS sequence"/>
</dbReference>
<dbReference type="OrthoDB" id="1447897at2"/>
<accession>A0A5C7AKW6</accession>
<proteinExistence type="predicted"/>
<keyword evidence="2" id="KW-1185">Reference proteome</keyword>
<reference evidence="1 2" key="1">
    <citation type="submission" date="2019-08" db="EMBL/GenBank/DDBJ databases">
        <title>Genome sequence of Gelidibacter salicanalis IC162T.</title>
        <authorList>
            <person name="Bowman J.P."/>
        </authorList>
    </citation>
    <scope>NUCLEOTIDE SEQUENCE [LARGE SCALE GENOMIC DNA]</scope>
    <source>
        <strain evidence="1 2">IC162</strain>
    </source>
</reference>
<dbReference type="AlphaFoldDB" id="A0A5C7AKW6"/>
<evidence type="ECO:0000313" key="2">
    <source>
        <dbReference type="Proteomes" id="UP000321734"/>
    </source>
</evidence>
<organism evidence="1 2">
    <name type="scientific">Gelidibacter salicanalis</name>
    <dbReference type="NCBI Taxonomy" id="291193"/>
    <lineage>
        <taxon>Bacteria</taxon>
        <taxon>Pseudomonadati</taxon>
        <taxon>Bacteroidota</taxon>
        <taxon>Flavobacteriia</taxon>
        <taxon>Flavobacteriales</taxon>
        <taxon>Flavobacteriaceae</taxon>
        <taxon>Gelidibacter</taxon>
    </lineage>
</organism>